<reference evidence="1" key="1">
    <citation type="submission" date="2025-08" db="UniProtKB">
        <authorList>
            <consortium name="Ensembl"/>
        </authorList>
    </citation>
    <scope>IDENTIFICATION</scope>
</reference>
<sequence>MLNIFSRQQNKKILSVFFFFQRVDLKDALEANSSVSECYSMEKKEVTWVLSDLNSDTVQIADKFRSNINTLGPLANVGWARCGHKFMTQG</sequence>
<name>A0A668V349_OREAU</name>
<dbReference type="Proteomes" id="UP000472276">
    <property type="component" value="Unassembled WGS sequence"/>
</dbReference>
<evidence type="ECO:0000313" key="2">
    <source>
        <dbReference type="Proteomes" id="UP000472276"/>
    </source>
</evidence>
<dbReference type="AlphaFoldDB" id="A0A668V349"/>
<keyword evidence="2" id="KW-1185">Reference proteome</keyword>
<reference evidence="1" key="2">
    <citation type="submission" date="2025-09" db="UniProtKB">
        <authorList>
            <consortium name="Ensembl"/>
        </authorList>
    </citation>
    <scope>IDENTIFICATION</scope>
</reference>
<evidence type="ECO:0000313" key="1">
    <source>
        <dbReference type="Ensembl" id="ENSOABP00000046600.1"/>
    </source>
</evidence>
<organism evidence="1 2">
    <name type="scientific">Oreochromis aureus</name>
    <name type="common">Israeli tilapia</name>
    <name type="synonym">Chromis aureus</name>
    <dbReference type="NCBI Taxonomy" id="47969"/>
    <lineage>
        <taxon>Eukaryota</taxon>
        <taxon>Metazoa</taxon>
        <taxon>Chordata</taxon>
        <taxon>Craniata</taxon>
        <taxon>Vertebrata</taxon>
        <taxon>Euteleostomi</taxon>
        <taxon>Actinopterygii</taxon>
        <taxon>Neopterygii</taxon>
        <taxon>Teleostei</taxon>
        <taxon>Neoteleostei</taxon>
        <taxon>Acanthomorphata</taxon>
        <taxon>Ovalentaria</taxon>
        <taxon>Cichlomorphae</taxon>
        <taxon>Cichliformes</taxon>
        <taxon>Cichlidae</taxon>
        <taxon>African cichlids</taxon>
        <taxon>Pseudocrenilabrinae</taxon>
        <taxon>Oreochromini</taxon>
        <taxon>Oreochromis</taxon>
    </lineage>
</organism>
<protein>
    <submittedName>
        <fullName evidence="1">Uncharacterized protein</fullName>
    </submittedName>
</protein>
<accession>A0A668V349</accession>
<dbReference type="Ensembl" id="ENSOABT00000047812.2">
    <property type="protein sequence ID" value="ENSOABP00000046600.1"/>
    <property type="gene ID" value="ENSOABG00000020861.2"/>
</dbReference>
<proteinExistence type="predicted"/>